<protein>
    <submittedName>
        <fullName evidence="1">Uncharacterized protein</fullName>
    </submittedName>
</protein>
<accession>A0A022Y1P9</accession>
<dbReference type="AlphaFoldDB" id="A0A022Y1P9"/>
<dbReference type="HOGENOM" id="CLU_2948402_0_0_1"/>
<evidence type="ECO:0000313" key="1">
    <source>
        <dbReference type="EMBL" id="EZF76907.1"/>
    </source>
</evidence>
<evidence type="ECO:0000313" key="2">
    <source>
        <dbReference type="Proteomes" id="UP000023623"/>
    </source>
</evidence>
<dbReference type="Proteomes" id="UP000023623">
    <property type="component" value="Unassembled WGS sequence"/>
</dbReference>
<organism evidence="1 2">
    <name type="scientific">Trichophyton soudanense CBS 452.61</name>
    <dbReference type="NCBI Taxonomy" id="1215331"/>
    <lineage>
        <taxon>Eukaryota</taxon>
        <taxon>Fungi</taxon>
        <taxon>Dikarya</taxon>
        <taxon>Ascomycota</taxon>
        <taxon>Pezizomycotina</taxon>
        <taxon>Eurotiomycetes</taxon>
        <taxon>Eurotiomycetidae</taxon>
        <taxon>Onygenales</taxon>
        <taxon>Arthrodermataceae</taxon>
        <taxon>Trichophyton</taxon>
    </lineage>
</organism>
<proteinExistence type="predicted"/>
<keyword evidence="2" id="KW-1185">Reference proteome</keyword>
<gene>
    <name evidence="1" type="ORF">H105_01853</name>
</gene>
<name>A0A022Y1P9_TRISD</name>
<sequence length="60" mass="6866">MLRDRSRFPQPLPLDIHPSEDVTFDNRPIEDFGQRFILGDGCSDQVTAYTYCAPSINAFM</sequence>
<reference evidence="1 2" key="1">
    <citation type="submission" date="2014-02" db="EMBL/GenBank/DDBJ databases">
        <title>The Genome Sequence of Trichophyton rubrum (morphotype soudanense) CBS 452.61.</title>
        <authorList>
            <consortium name="The Broad Institute Genomics Platform"/>
            <person name="Cuomo C.A."/>
            <person name="White T.C."/>
            <person name="Graser Y."/>
            <person name="Martinez-Rossi N."/>
            <person name="Heitman J."/>
            <person name="Young S.K."/>
            <person name="Zeng Q."/>
            <person name="Gargeya S."/>
            <person name="Abouelleil A."/>
            <person name="Alvarado L."/>
            <person name="Chapman S.B."/>
            <person name="Gainer-Dewar J."/>
            <person name="Goldberg J."/>
            <person name="Griggs A."/>
            <person name="Gujja S."/>
            <person name="Hansen M."/>
            <person name="Howarth C."/>
            <person name="Imamovic A."/>
            <person name="Larimer J."/>
            <person name="Martinez D."/>
            <person name="Murphy C."/>
            <person name="Pearson M.D."/>
            <person name="Persinoti G."/>
            <person name="Poon T."/>
            <person name="Priest M."/>
            <person name="Roberts A.D."/>
            <person name="Saif S."/>
            <person name="Shea T.D."/>
            <person name="Sykes S.N."/>
            <person name="Wortman J."/>
            <person name="Nusbaum C."/>
            <person name="Birren B."/>
        </authorList>
    </citation>
    <scope>NUCLEOTIDE SEQUENCE [LARGE SCALE GENOMIC DNA]</scope>
    <source>
        <strain evidence="1 2">CBS 452.61</strain>
    </source>
</reference>
<feature type="non-terminal residue" evidence="1">
    <location>
        <position position="60"/>
    </location>
</feature>
<dbReference type="EMBL" id="KK208762">
    <property type="protein sequence ID" value="EZF76907.1"/>
    <property type="molecule type" value="Genomic_DNA"/>
</dbReference>